<reference evidence="1" key="1">
    <citation type="submission" date="2021-01" db="EMBL/GenBank/DDBJ databases">
        <authorList>
            <person name="Corre E."/>
            <person name="Pelletier E."/>
            <person name="Niang G."/>
            <person name="Scheremetjew M."/>
            <person name="Finn R."/>
            <person name="Kale V."/>
            <person name="Holt S."/>
            <person name="Cochrane G."/>
            <person name="Meng A."/>
            <person name="Brown T."/>
            <person name="Cohen L."/>
        </authorList>
    </citation>
    <scope>NUCLEOTIDE SEQUENCE</scope>
    <source>
        <strain evidence="1">CCAP1064/1</strain>
    </source>
</reference>
<evidence type="ECO:0000313" key="1">
    <source>
        <dbReference type="EMBL" id="CAD8415472.1"/>
    </source>
</evidence>
<dbReference type="AlphaFoldDB" id="A0A7S0C7N1"/>
<sequence length="154" mass="17625">MRNDNSKNETPEQAIPTTATLTSEDYGATTIRAKVSPRASLTSEDDGAATIRAEFKSYQSMLFKPHKLLQQQHSSETIREMLSNSKVEIIRFLKNEYKDRIKPHHALCCMILDDTLRFVPKEVAGELFFPLIIWAFSLDLLQRQQNLPAEIICK</sequence>
<accession>A0A7S0C7N1</accession>
<gene>
    <name evidence="1" type="ORF">PINE0816_LOCUS11607</name>
</gene>
<protein>
    <submittedName>
        <fullName evidence="1">Uncharacterized protein</fullName>
    </submittedName>
</protein>
<dbReference type="EMBL" id="HBEL01024947">
    <property type="protein sequence ID" value="CAD8415472.1"/>
    <property type="molecule type" value="Transcribed_RNA"/>
</dbReference>
<name>A0A7S0C7N1_9STRA</name>
<organism evidence="1">
    <name type="scientific">Proboscia inermis</name>
    <dbReference type="NCBI Taxonomy" id="420281"/>
    <lineage>
        <taxon>Eukaryota</taxon>
        <taxon>Sar</taxon>
        <taxon>Stramenopiles</taxon>
        <taxon>Ochrophyta</taxon>
        <taxon>Bacillariophyta</taxon>
        <taxon>Coscinodiscophyceae</taxon>
        <taxon>Rhizosoleniophycidae</taxon>
        <taxon>Rhizosoleniales</taxon>
        <taxon>Rhizosoleniaceae</taxon>
        <taxon>Proboscia</taxon>
    </lineage>
</organism>
<proteinExistence type="predicted"/>